<dbReference type="EMBL" id="MH460460">
    <property type="protein sequence ID" value="AXG66418.1"/>
    <property type="molecule type" value="Genomic_DNA"/>
</dbReference>
<dbReference type="Proteomes" id="UP000263742">
    <property type="component" value="Segment"/>
</dbReference>
<sequence>MHSVGANAWSVLGSKVNQQLKQQLSLLGLRFVCVGDNDKAGEEFAETFLHGCTSNDLDELSQDELRELVNKFR</sequence>
<name>A0A384ZW02_9CAUD</name>
<proteinExistence type="predicted"/>
<evidence type="ECO:0000313" key="1">
    <source>
        <dbReference type="EMBL" id="AXG66418.1"/>
    </source>
</evidence>
<organism evidence="1 2">
    <name type="scientific">Dickeya phage vB_DsoM_JA13</name>
    <dbReference type="NCBI Taxonomy" id="2283030"/>
    <lineage>
        <taxon>Viruses</taxon>
        <taxon>Duplodnaviria</taxon>
        <taxon>Heunggongvirae</taxon>
        <taxon>Uroviricota</taxon>
        <taxon>Caudoviricetes</taxon>
        <taxon>Salmondvirus</taxon>
        <taxon>Salmondvirus JA11</taxon>
    </lineage>
</organism>
<gene>
    <name evidence="1" type="ORF">JA13_015</name>
</gene>
<protein>
    <recommendedName>
        <fullName evidence="3">DNA primase</fullName>
    </recommendedName>
</protein>
<evidence type="ECO:0000313" key="2">
    <source>
        <dbReference type="Proteomes" id="UP000263742"/>
    </source>
</evidence>
<evidence type="ECO:0008006" key="3">
    <source>
        <dbReference type="Google" id="ProtNLM"/>
    </source>
</evidence>
<reference evidence="1 2" key="1">
    <citation type="journal article" date="2018" name="Front. Microbiol.">
        <title>Jumbo Bacteriophages Are Represented Within an Increasing Diversity of Environmental Viruses Infecting the Emerging Phytopathogen, Dickeya solani.</title>
        <authorList>
            <person name="Day A.W."/>
            <person name="Ahn J."/>
            <person name="Salmond G.P.C."/>
        </authorList>
    </citation>
    <scope>NUCLEOTIDE SEQUENCE [LARGE SCALE GENOMIC DNA]</scope>
</reference>
<accession>A0A384ZW02</accession>